<name>A0A087SAD4_AUXPR</name>
<dbReference type="GeneID" id="23618110"/>
<evidence type="ECO:0000259" key="15">
    <source>
        <dbReference type="PROSITE" id="PS50110"/>
    </source>
</evidence>
<keyword evidence="5" id="KW-0597">Phosphoprotein</keyword>
<feature type="domain" description="Response regulatory" evidence="15">
    <location>
        <begin position="722"/>
        <end position="859"/>
    </location>
</feature>
<dbReference type="GO" id="GO:0009927">
    <property type="term" value="F:histidine phosphotransfer kinase activity"/>
    <property type="evidence" value="ECO:0007669"/>
    <property type="project" value="TreeGrafter"/>
</dbReference>
<keyword evidence="10 13" id="KW-0472">Membrane</keyword>
<feature type="transmembrane region" description="Helical" evidence="13">
    <location>
        <begin position="26"/>
        <end position="45"/>
    </location>
</feature>
<dbReference type="CDD" id="cd00082">
    <property type="entry name" value="HisKA"/>
    <property type="match status" value="1"/>
</dbReference>
<dbReference type="Pfam" id="PF00512">
    <property type="entry name" value="HisKA"/>
    <property type="match status" value="1"/>
</dbReference>
<comment type="subcellular location">
    <subcellularLocation>
        <location evidence="2">Membrane</location>
        <topology evidence="2">Multi-pass membrane protein</topology>
    </subcellularLocation>
</comment>
<dbReference type="InterPro" id="IPR005467">
    <property type="entry name" value="His_kinase_dom"/>
</dbReference>
<dbReference type="AlphaFoldDB" id="A0A087SAD4"/>
<feature type="transmembrane region" description="Helical" evidence="13">
    <location>
        <begin position="149"/>
        <end position="171"/>
    </location>
</feature>
<keyword evidence="6" id="KW-0808">Transferase</keyword>
<feature type="region of interest" description="Disordered" evidence="12">
    <location>
        <begin position="872"/>
        <end position="907"/>
    </location>
</feature>
<dbReference type="KEGG" id="apro:F751_6719"/>
<dbReference type="PROSITE" id="PS50109">
    <property type="entry name" value="HIS_KIN"/>
    <property type="match status" value="1"/>
</dbReference>
<dbReference type="GO" id="GO:0005886">
    <property type="term" value="C:plasma membrane"/>
    <property type="evidence" value="ECO:0007669"/>
    <property type="project" value="TreeGrafter"/>
</dbReference>
<comment type="caution">
    <text evidence="11">Lacks conserved residue(s) required for the propagation of feature annotation.</text>
</comment>
<dbReference type="SUPFAM" id="SSF47384">
    <property type="entry name" value="Homodimeric domain of signal transducing histidine kinase"/>
    <property type="match status" value="1"/>
</dbReference>
<keyword evidence="8" id="KW-0418">Kinase</keyword>
<dbReference type="Pfam" id="PF02518">
    <property type="entry name" value="HATPase_c"/>
    <property type="match status" value="1"/>
</dbReference>
<reference evidence="16 17" key="1">
    <citation type="journal article" date="2014" name="BMC Genomics">
        <title>Oil accumulation mechanisms of the oleaginous microalga Chlorella protothecoides revealed through its genome, transcriptomes, and proteomes.</title>
        <authorList>
            <person name="Gao C."/>
            <person name="Wang Y."/>
            <person name="Shen Y."/>
            <person name="Yan D."/>
            <person name="He X."/>
            <person name="Dai J."/>
            <person name="Wu Q."/>
        </authorList>
    </citation>
    <scope>NUCLEOTIDE SEQUENCE [LARGE SCALE GENOMIC DNA]</scope>
    <source>
        <strain evidence="16 17">0710</strain>
    </source>
</reference>
<dbReference type="InterPro" id="IPR001425">
    <property type="entry name" value="Arc/bac/fun_rhodopsins"/>
</dbReference>
<feature type="transmembrane region" description="Helical" evidence="13">
    <location>
        <begin position="65"/>
        <end position="83"/>
    </location>
</feature>
<dbReference type="GO" id="GO:0000155">
    <property type="term" value="F:phosphorelay sensor kinase activity"/>
    <property type="evidence" value="ECO:0007669"/>
    <property type="project" value="InterPro"/>
</dbReference>
<organism evidence="16 17">
    <name type="scientific">Auxenochlorella protothecoides</name>
    <name type="common">Green microalga</name>
    <name type="synonym">Chlorella protothecoides</name>
    <dbReference type="NCBI Taxonomy" id="3075"/>
    <lineage>
        <taxon>Eukaryota</taxon>
        <taxon>Viridiplantae</taxon>
        <taxon>Chlorophyta</taxon>
        <taxon>core chlorophytes</taxon>
        <taxon>Trebouxiophyceae</taxon>
        <taxon>Chlorellales</taxon>
        <taxon>Chlorellaceae</taxon>
        <taxon>Auxenochlorella</taxon>
    </lineage>
</organism>
<comment type="catalytic activity">
    <reaction evidence="1">
        <text>ATP + protein L-histidine = ADP + protein N-phospho-L-histidine.</text>
        <dbReference type="EC" id="2.7.13.3"/>
    </reaction>
</comment>
<dbReference type="SMART" id="SM01021">
    <property type="entry name" value="Bac_rhodopsin"/>
    <property type="match status" value="1"/>
</dbReference>
<evidence type="ECO:0000256" key="9">
    <source>
        <dbReference type="ARBA" id="ARBA00022989"/>
    </source>
</evidence>
<evidence type="ECO:0000256" key="4">
    <source>
        <dbReference type="ARBA" id="ARBA00012438"/>
    </source>
</evidence>
<dbReference type="SMART" id="SM00388">
    <property type="entry name" value="HisKA"/>
    <property type="match status" value="1"/>
</dbReference>
<evidence type="ECO:0000256" key="3">
    <source>
        <dbReference type="ARBA" id="ARBA00008130"/>
    </source>
</evidence>
<dbReference type="InterPro" id="IPR036890">
    <property type="entry name" value="HATPase_C_sf"/>
</dbReference>
<evidence type="ECO:0000256" key="10">
    <source>
        <dbReference type="ARBA" id="ARBA00023136"/>
    </source>
</evidence>
<protein>
    <recommendedName>
        <fullName evidence="4">histidine kinase</fullName>
        <ecNumber evidence="4">2.7.13.3</ecNumber>
    </recommendedName>
</protein>
<feature type="domain" description="Histidine kinase" evidence="14">
    <location>
        <begin position="247"/>
        <end position="493"/>
    </location>
</feature>
<dbReference type="Gene3D" id="3.30.565.10">
    <property type="entry name" value="Histidine kinase-like ATPase, C-terminal domain"/>
    <property type="match status" value="1"/>
</dbReference>
<sequence>MVAFATATVLNLASACLELRPIKRQLCFLAAYITATALVFEALAARGRAPIFWSVSGRPVSLLRYVMWAHATPVIIYTLSMISDFDSLRVWRLVLVDLVMIVTIIPGELVDAWHRWIWNIISFAVFPYICSELWAMYSSAIHASRDHATVRALSALRASTAVFWTLFPFVWTVAQARGVSTAWEELLWTCCDLGGKIIFSTSLLHSNFLTIDDRKMRAMREVIESNRVRVIQELRTLLEQREHFISVMSHELRTPLNGIIGLSSTLLLDLAGEPLRGRGPAVTHDVAAIRSSGVRLLNLVNDILDASALREGKLAVKLERVEVRRVAEDVLALVRQLAAPGVVILNDIPSDLPAAKADTGRLIQVMYNLIGNACKFTDKASWWWWWWGGGSKGDGAWCLGCIMLTAGPERENMVSISVSDTGIGIPPSKLDLIFGPFAQAGGLADMSYTRRYSGTGLGLHLARQLLAAQGGTIHATSHQNKGSTFTFTLPVYTDADSKAAAVAGVISQGRTLRNPPRIDDMLEEEAGALGLGAQPDGGAAGEDLLQLLLGQAGLDPGARGPGSAPRVGRSGLVAGTPVCVDNFASDFQTDMLDRLSLESRSTYFLATERETQRKAPQQLSPEAAASAFTSAAGPSPGWPGAQGDWAAADAGACGAGGASGDQAMSPFLLPSASTAESGGPPSGSDRGPLVLPPRGGGGAESRPDWQRAWQSVEDMRQRGAIRVLSVDDDPLTQTVVQGMLSRSGFQVSKAADGERALDVLEGGILAGRPPHIVLINLMMPKTSGFDVIRTIRSRWPGLMLPVIILSASCWEKAVVEGLQASGEVRSIKLAPLPFQAGANDYLPKPFGCFELMARIEAQLRTHEFMAEACRQARPSEARSSEGGSGGSGSASANGVCSPDSSSDASYN</sequence>
<evidence type="ECO:0000259" key="14">
    <source>
        <dbReference type="PROSITE" id="PS50109"/>
    </source>
</evidence>
<dbReference type="InterPro" id="IPR036097">
    <property type="entry name" value="HisK_dim/P_sf"/>
</dbReference>
<dbReference type="Gene3D" id="3.40.50.2300">
    <property type="match status" value="1"/>
</dbReference>
<dbReference type="InterPro" id="IPR004358">
    <property type="entry name" value="Sig_transdc_His_kin-like_C"/>
</dbReference>
<evidence type="ECO:0000256" key="1">
    <source>
        <dbReference type="ARBA" id="ARBA00000085"/>
    </source>
</evidence>
<dbReference type="InterPro" id="IPR003661">
    <property type="entry name" value="HisK_dim/P_dom"/>
</dbReference>
<feature type="compositionally biased region" description="Polar residues" evidence="12">
    <location>
        <begin position="898"/>
        <end position="907"/>
    </location>
</feature>
<evidence type="ECO:0000256" key="2">
    <source>
        <dbReference type="ARBA" id="ARBA00004141"/>
    </source>
</evidence>
<dbReference type="eggNOG" id="KOG0519">
    <property type="taxonomic scope" value="Eukaryota"/>
</dbReference>
<dbReference type="PROSITE" id="PS50110">
    <property type="entry name" value="RESPONSE_REGULATORY"/>
    <property type="match status" value="1"/>
</dbReference>
<evidence type="ECO:0000256" key="6">
    <source>
        <dbReference type="ARBA" id="ARBA00022679"/>
    </source>
</evidence>
<comment type="similarity">
    <text evidence="3">Belongs to the archaeal/bacterial/fungal opsin family.</text>
</comment>
<dbReference type="InterPro" id="IPR003594">
    <property type="entry name" value="HATPase_dom"/>
</dbReference>
<dbReference type="Pfam" id="PF01036">
    <property type="entry name" value="Bac_rhodopsin"/>
    <property type="match status" value="1"/>
</dbReference>
<keyword evidence="17" id="KW-1185">Reference proteome</keyword>
<evidence type="ECO:0000256" key="11">
    <source>
        <dbReference type="PROSITE-ProRule" id="PRU00169"/>
    </source>
</evidence>
<evidence type="ECO:0000256" key="5">
    <source>
        <dbReference type="ARBA" id="ARBA00022553"/>
    </source>
</evidence>
<dbReference type="EMBL" id="KL662080">
    <property type="protein sequence ID" value="KFM22688.1"/>
    <property type="molecule type" value="Genomic_DNA"/>
</dbReference>
<dbReference type="Gene3D" id="1.10.287.130">
    <property type="match status" value="1"/>
</dbReference>
<dbReference type="Pfam" id="PF00072">
    <property type="entry name" value="Response_reg"/>
    <property type="match status" value="1"/>
</dbReference>
<dbReference type="SMART" id="SM00387">
    <property type="entry name" value="HATPase_c"/>
    <property type="match status" value="1"/>
</dbReference>
<dbReference type="CDD" id="cd17574">
    <property type="entry name" value="REC_OmpR"/>
    <property type="match status" value="1"/>
</dbReference>
<proteinExistence type="inferred from homology"/>
<accession>A0A087SAD4</accession>
<dbReference type="PANTHER" id="PTHR43047">
    <property type="entry name" value="TWO-COMPONENT HISTIDINE PROTEIN KINASE"/>
    <property type="match status" value="1"/>
</dbReference>
<dbReference type="SUPFAM" id="SSF81321">
    <property type="entry name" value="Family A G protein-coupled receptor-like"/>
    <property type="match status" value="1"/>
</dbReference>
<dbReference type="RefSeq" id="XP_011395544.1">
    <property type="nucleotide sequence ID" value="XM_011397242.1"/>
</dbReference>
<evidence type="ECO:0000256" key="12">
    <source>
        <dbReference type="SAM" id="MobiDB-lite"/>
    </source>
</evidence>
<feature type="region of interest" description="Disordered" evidence="12">
    <location>
        <begin position="664"/>
        <end position="703"/>
    </location>
</feature>
<dbReference type="Proteomes" id="UP000028924">
    <property type="component" value="Unassembled WGS sequence"/>
</dbReference>
<evidence type="ECO:0000313" key="17">
    <source>
        <dbReference type="Proteomes" id="UP000028924"/>
    </source>
</evidence>
<dbReference type="InterPro" id="IPR011006">
    <property type="entry name" value="CheY-like_superfamily"/>
</dbReference>
<feature type="region of interest" description="Disordered" evidence="12">
    <location>
        <begin position="609"/>
        <end position="645"/>
    </location>
</feature>
<dbReference type="PRINTS" id="PR00344">
    <property type="entry name" value="BCTRLSENSOR"/>
</dbReference>
<evidence type="ECO:0000256" key="8">
    <source>
        <dbReference type="ARBA" id="ARBA00022777"/>
    </source>
</evidence>
<feature type="compositionally biased region" description="Low complexity" evidence="12">
    <location>
        <begin position="620"/>
        <end position="645"/>
    </location>
</feature>
<evidence type="ECO:0000313" key="16">
    <source>
        <dbReference type="EMBL" id="KFM22688.1"/>
    </source>
</evidence>
<dbReference type="OrthoDB" id="60033at2759"/>
<dbReference type="STRING" id="3075.A0A087SAD4"/>
<keyword evidence="9 13" id="KW-1133">Transmembrane helix</keyword>
<dbReference type="Gene3D" id="1.20.1070.10">
    <property type="entry name" value="Rhodopsin 7-helix transmembrane proteins"/>
    <property type="match status" value="1"/>
</dbReference>
<gene>
    <name evidence="16" type="ORF">F751_6719</name>
</gene>
<feature type="transmembrane region" description="Helical" evidence="13">
    <location>
        <begin position="116"/>
        <end position="137"/>
    </location>
</feature>
<dbReference type="SMART" id="SM00448">
    <property type="entry name" value="REC"/>
    <property type="match status" value="1"/>
</dbReference>
<dbReference type="PANTHER" id="PTHR43047:SF72">
    <property type="entry name" value="OSMOSENSING HISTIDINE PROTEIN KINASE SLN1"/>
    <property type="match status" value="1"/>
</dbReference>
<evidence type="ECO:0000256" key="7">
    <source>
        <dbReference type="ARBA" id="ARBA00022692"/>
    </source>
</evidence>
<dbReference type="EC" id="2.7.13.3" evidence="4"/>
<feature type="compositionally biased region" description="Low complexity" evidence="12">
    <location>
        <begin position="677"/>
        <end position="693"/>
    </location>
</feature>
<keyword evidence="7 13" id="KW-0812">Transmembrane</keyword>
<dbReference type="SUPFAM" id="SSF55874">
    <property type="entry name" value="ATPase domain of HSP90 chaperone/DNA topoisomerase II/histidine kinase"/>
    <property type="match status" value="1"/>
</dbReference>
<dbReference type="InterPro" id="IPR001789">
    <property type="entry name" value="Sig_transdc_resp-reg_receiver"/>
</dbReference>
<feature type="transmembrane region" description="Helical" evidence="13">
    <location>
        <begin position="90"/>
        <end position="110"/>
    </location>
</feature>
<dbReference type="CDD" id="cd16922">
    <property type="entry name" value="HATPase_EvgS-ArcB-TorS-like"/>
    <property type="match status" value="1"/>
</dbReference>
<evidence type="ECO:0000256" key="13">
    <source>
        <dbReference type="SAM" id="Phobius"/>
    </source>
</evidence>
<dbReference type="SUPFAM" id="SSF52172">
    <property type="entry name" value="CheY-like"/>
    <property type="match status" value="1"/>
</dbReference>